<reference evidence="1" key="2">
    <citation type="journal article" date="2022" name="New Phytol.">
        <title>Evolutionary transition to the ectomycorrhizal habit in the genomes of a hyperdiverse lineage of mushroom-forming fungi.</title>
        <authorList>
            <person name="Looney B."/>
            <person name="Miyauchi S."/>
            <person name="Morin E."/>
            <person name="Drula E."/>
            <person name="Courty P.E."/>
            <person name="Kohler A."/>
            <person name="Kuo A."/>
            <person name="LaButti K."/>
            <person name="Pangilinan J."/>
            <person name="Lipzen A."/>
            <person name="Riley R."/>
            <person name="Andreopoulos W."/>
            <person name="He G."/>
            <person name="Johnson J."/>
            <person name="Nolan M."/>
            <person name="Tritt A."/>
            <person name="Barry K.W."/>
            <person name="Grigoriev I.V."/>
            <person name="Nagy L.G."/>
            <person name="Hibbett D."/>
            <person name="Henrissat B."/>
            <person name="Matheny P.B."/>
            <person name="Labbe J."/>
            <person name="Martin F.M."/>
        </authorList>
    </citation>
    <scope>NUCLEOTIDE SEQUENCE</scope>
    <source>
        <strain evidence="1">EC-137</strain>
    </source>
</reference>
<sequence>MLSAARRFLPFSSARTFSTTRASASDVAKLILVGRLGRDPEVRTTRNDKEYVAYTVATTNYPPQPPNPDGTRPPSETSWHNIYSFSSSANAYLRTLTRGSHVYVEANYEIRETESPEEEGKRSKQVFLRHENIRVLARGRTEEESSL</sequence>
<reference evidence="1" key="1">
    <citation type="submission" date="2021-02" db="EMBL/GenBank/DDBJ databases">
        <authorList>
            <consortium name="DOE Joint Genome Institute"/>
            <person name="Ahrendt S."/>
            <person name="Looney B.P."/>
            <person name="Miyauchi S."/>
            <person name="Morin E."/>
            <person name="Drula E."/>
            <person name="Courty P.E."/>
            <person name="Chicoki N."/>
            <person name="Fauchery L."/>
            <person name="Kohler A."/>
            <person name="Kuo A."/>
            <person name="Labutti K."/>
            <person name="Pangilinan J."/>
            <person name="Lipzen A."/>
            <person name="Riley R."/>
            <person name="Andreopoulos W."/>
            <person name="He G."/>
            <person name="Johnson J."/>
            <person name="Barry K.W."/>
            <person name="Grigoriev I.V."/>
            <person name="Nagy L."/>
            <person name="Hibbett D."/>
            <person name="Henrissat B."/>
            <person name="Matheny P.B."/>
            <person name="Labbe J."/>
            <person name="Martin F."/>
        </authorList>
    </citation>
    <scope>NUCLEOTIDE SEQUENCE</scope>
    <source>
        <strain evidence="1">EC-137</strain>
    </source>
</reference>
<keyword evidence="2" id="KW-1185">Reference proteome</keyword>
<comment type="caution">
    <text evidence="1">The sequence shown here is derived from an EMBL/GenBank/DDBJ whole genome shotgun (WGS) entry which is preliminary data.</text>
</comment>
<proteinExistence type="predicted"/>
<evidence type="ECO:0000313" key="1">
    <source>
        <dbReference type="EMBL" id="KAI0032035.1"/>
    </source>
</evidence>
<gene>
    <name evidence="1" type="ORF">K488DRAFT_78719</name>
</gene>
<dbReference type="EMBL" id="MU273559">
    <property type="protein sequence ID" value="KAI0032035.1"/>
    <property type="molecule type" value="Genomic_DNA"/>
</dbReference>
<organism evidence="1 2">
    <name type="scientific">Vararia minispora EC-137</name>
    <dbReference type="NCBI Taxonomy" id="1314806"/>
    <lineage>
        <taxon>Eukaryota</taxon>
        <taxon>Fungi</taxon>
        <taxon>Dikarya</taxon>
        <taxon>Basidiomycota</taxon>
        <taxon>Agaricomycotina</taxon>
        <taxon>Agaricomycetes</taxon>
        <taxon>Russulales</taxon>
        <taxon>Lachnocladiaceae</taxon>
        <taxon>Vararia</taxon>
    </lineage>
</organism>
<name>A0ACB8QK68_9AGAM</name>
<evidence type="ECO:0000313" key="2">
    <source>
        <dbReference type="Proteomes" id="UP000814128"/>
    </source>
</evidence>
<dbReference type="Proteomes" id="UP000814128">
    <property type="component" value="Unassembled WGS sequence"/>
</dbReference>
<protein>
    <submittedName>
        <fullName evidence="1">Single-strand binding protein family-domain-containing protein</fullName>
    </submittedName>
</protein>
<accession>A0ACB8QK68</accession>